<accession>A0AAU8DK27</accession>
<evidence type="ECO:0000256" key="3">
    <source>
        <dbReference type="ARBA" id="ARBA00022475"/>
    </source>
</evidence>
<dbReference type="Pfam" id="PF05977">
    <property type="entry name" value="MFS_3"/>
    <property type="match status" value="1"/>
</dbReference>
<dbReference type="GO" id="GO:0005886">
    <property type="term" value="C:plasma membrane"/>
    <property type="evidence" value="ECO:0007669"/>
    <property type="project" value="UniProtKB-SubCell"/>
</dbReference>
<keyword evidence="2" id="KW-0813">Transport</keyword>
<feature type="transmembrane region" description="Helical" evidence="7">
    <location>
        <begin position="371"/>
        <end position="390"/>
    </location>
</feature>
<proteinExistence type="predicted"/>
<evidence type="ECO:0000256" key="7">
    <source>
        <dbReference type="SAM" id="Phobius"/>
    </source>
</evidence>
<keyword evidence="5 7" id="KW-1133">Transmembrane helix</keyword>
<dbReference type="PANTHER" id="PTHR23513">
    <property type="entry name" value="INTEGRAL MEMBRANE EFFLUX PROTEIN-RELATED"/>
    <property type="match status" value="1"/>
</dbReference>
<evidence type="ECO:0000256" key="5">
    <source>
        <dbReference type="ARBA" id="ARBA00022989"/>
    </source>
</evidence>
<reference evidence="9" key="1">
    <citation type="submission" date="2024-05" db="EMBL/GenBank/DDBJ databases">
        <authorList>
            <person name="Cai S.Y."/>
            <person name="Jin L.M."/>
            <person name="Li H.R."/>
        </authorList>
    </citation>
    <scope>NUCLEOTIDE SEQUENCE</scope>
    <source>
        <strain evidence="9">A5-74</strain>
    </source>
</reference>
<sequence length="418" mass="43166">MLIDLGPVRTVPVFRRYWIGKSLSTLGSQMTGVAVLFQIWAATGNPLWAGAIGLAHVIPMALLSVVAGSTADRYDRRRIQIITTTGQCLLAGVLALQAFLGGWSPLLLLVLVALQTCFATFGGPASRSVIPRLLPPDKVAAGMALTGISFQLTMLAGPALAGLMIGWVGVQGCYLIDAITFGASFIGVFGLPVLRPEGIARSGWQGVREGFDFVLKHRVVRSLLLIDLAATVLAMPIALFPLLNEELFDGDPATFGLFLSAIGAGGLLASIFSGSFTRSVRQPLVVVLGALVWGLSLAVLGAVSVGWVALALLVVAGAADTASVVSRGAMVQRVTPDAVRGRVSAVELLVGMGGPDLGNARAGFVARFTGAQAALLIGGLSCAALVSFLARRVPELRPGSELATSNAAGADEDSVRGS</sequence>
<feature type="transmembrane region" description="Helical" evidence="7">
    <location>
        <begin position="255"/>
        <end position="272"/>
    </location>
</feature>
<evidence type="ECO:0000256" key="4">
    <source>
        <dbReference type="ARBA" id="ARBA00022692"/>
    </source>
</evidence>
<dbReference type="GO" id="GO:0022857">
    <property type="term" value="F:transmembrane transporter activity"/>
    <property type="evidence" value="ECO:0007669"/>
    <property type="project" value="InterPro"/>
</dbReference>
<evidence type="ECO:0000256" key="6">
    <source>
        <dbReference type="ARBA" id="ARBA00023136"/>
    </source>
</evidence>
<dbReference type="SUPFAM" id="SSF103473">
    <property type="entry name" value="MFS general substrate transporter"/>
    <property type="match status" value="1"/>
</dbReference>
<dbReference type="InterPro" id="IPR010290">
    <property type="entry name" value="TM_effector"/>
</dbReference>
<organism evidence="9">
    <name type="scientific">Nakamurella sp. A5-74</name>
    <dbReference type="NCBI Taxonomy" id="3158264"/>
    <lineage>
        <taxon>Bacteria</taxon>
        <taxon>Bacillati</taxon>
        <taxon>Actinomycetota</taxon>
        <taxon>Actinomycetes</taxon>
        <taxon>Nakamurellales</taxon>
        <taxon>Nakamurellaceae</taxon>
        <taxon>Nakamurella</taxon>
    </lineage>
</organism>
<dbReference type="CDD" id="cd06173">
    <property type="entry name" value="MFS_MefA_like"/>
    <property type="match status" value="1"/>
</dbReference>
<evidence type="ECO:0000256" key="1">
    <source>
        <dbReference type="ARBA" id="ARBA00004429"/>
    </source>
</evidence>
<feature type="transmembrane region" description="Helical" evidence="7">
    <location>
        <begin position="223"/>
        <end position="243"/>
    </location>
</feature>
<evidence type="ECO:0000313" key="9">
    <source>
        <dbReference type="EMBL" id="XCG62151.1"/>
    </source>
</evidence>
<dbReference type="InterPro" id="IPR036259">
    <property type="entry name" value="MFS_trans_sf"/>
</dbReference>
<feature type="transmembrane region" description="Helical" evidence="7">
    <location>
        <begin position="144"/>
        <end position="168"/>
    </location>
</feature>
<dbReference type="Gene3D" id="1.20.1250.20">
    <property type="entry name" value="MFS general substrate transporter like domains"/>
    <property type="match status" value="1"/>
</dbReference>
<evidence type="ECO:0000256" key="2">
    <source>
        <dbReference type="ARBA" id="ARBA00022448"/>
    </source>
</evidence>
<dbReference type="RefSeq" id="WP_353647766.1">
    <property type="nucleotide sequence ID" value="NZ_CP159218.1"/>
</dbReference>
<keyword evidence="6 7" id="KW-0472">Membrane</keyword>
<dbReference type="InterPro" id="IPR020846">
    <property type="entry name" value="MFS_dom"/>
</dbReference>
<name>A0AAU8DK27_9ACTN</name>
<keyword evidence="3" id="KW-1003">Cell membrane</keyword>
<feature type="transmembrane region" description="Helical" evidence="7">
    <location>
        <begin position="284"/>
        <end position="317"/>
    </location>
</feature>
<protein>
    <submittedName>
        <fullName evidence="9">MFS transporter</fullName>
    </submittedName>
</protein>
<dbReference type="PANTHER" id="PTHR23513:SF9">
    <property type="entry name" value="ENTEROBACTIN EXPORTER ENTS"/>
    <property type="match status" value="1"/>
</dbReference>
<keyword evidence="4 7" id="KW-0812">Transmembrane</keyword>
<gene>
    <name evidence="9" type="ORF">ABLG96_12780</name>
</gene>
<feature type="domain" description="Major facilitator superfamily (MFS) profile" evidence="8">
    <location>
        <begin position="215"/>
        <end position="418"/>
    </location>
</feature>
<feature type="transmembrane region" description="Helical" evidence="7">
    <location>
        <begin position="47"/>
        <end position="67"/>
    </location>
</feature>
<comment type="subcellular location">
    <subcellularLocation>
        <location evidence="1">Cell inner membrane</location>
        <topology evidence="1">Multi-pass membrane protein</topology>
    </subcellularLocation>
</comment>
<dbReference type="PROSITE" id="PS50850">
    <property type="entry name" value="MFS"/>
    <property type="match status" value="1"/>
</dbReference>
<feature type="transmembrane region" description="Helical" evidence="7">
    <location>
        <begin position="23"/>
        <end position="41"/>
    </location>
</feature>
<evidence type="ECO:0000259" key="8">
    <source>
        <dbReference type="PROSITE" id="PS50850"/>
    </source>
</evidence>
<dbReference type="AlphaFoldDB" id="A0AAU8DK27"/>
<dbReference type="EMBL" id="CP159218">
    <property type="protein sequence ID" value="XCG62151.1"/>
    <property type="molecule type" value="Genomic_DNA"/>
</dbReference>